<dbReference type="AlphaFoldDB" id="A0A432WAW4"/>
<reference evidence="1 2" key="1">
    <citation type="journal article" date="2011" name="Front. Microbiol.">
        <title>Genomic signatures of strain selection and enhancement in Bacillus atrophaeus var. globigii, a historical biowarfare simulant.</title>
        <authorList>
            <person name="Gibbons H.S."/>
            <person name="Broomall S.M."/>
            <person name="McNew L.A."/>
            <person name="Daligault H."/>
            <person name="Chapman C."/>
            <person name="Bruce D."/>
            <person name="Karavis M."/>
            <person name="Krepps M."/>
            <person name="McGregor P.A."/>
            <person name="Hong C."/>
            <person name="Park K.H."/>
            <person name="Akmal A."/>
            <person name="Feldman A."/>
            <person name="Lin J.S."/>
            <person name="Chang W.E."/>
            <person name="Higgs B.W."/>
            <person name="Demirev P."/>
            <person name="Lindquist J."/>
            <person name="Liem A."/>
            <person name="Fochler E."/>
            <person name="Read T.D."/>
            <person name="Tapia R."/>
            <person name="Johnson S."/>
            <person name="Bishop-Lilly K.A."/>
            <person name="Detter C."/>
            <person name="Han C."/>
            <person name="Sozhamannan S."/>
            <person name="Rosenzweig C.N."/>
            <person name="Skowronski E.W."/>
        </authorList>
    </citation>
    <scope>NUCLEOTIDE SEQUENCE [LARGE SCALE GENOMIC DNA]</scope>
    <source>
        <strain evidence="1 2">GYP-17</strain>
    </source>
</reference>
<comment type="caution">
    <text evidence="1">The sequence shown here is derived from an EMBL/GenBank/DDBJ whole genome shotgun (WGS) entry which is preliminary data.</text>
</comment>
<dbReference type="Pfam" id="PF12224">
    <property type="entry name" value="Amidoligase_2"/>
    <property type="match status" value="1"/>
</dbReference>
<gene>
    <name evidence="1" type="ORF">CWE11_11025</name>
</gene>
<name>A0A432WAW4_9GAMM</name>
<protein>
    <submittedName>
        <fullName evidence="1">Alpha-L-fucosidase</fullName>
    </submittedName>
</protein>
<dbReference type="EMBL" id="PIPM01000017">
    <property type="protein sequence ID" value="RUO27962.1"/>
    <property type="molecule type" value="Genomic_DNA"/>
</dbReference>
<organism evidence="1 2">
    <name type="scientific">Aliidiomarina sanyensis</name>
    <dbReference type="NCBI Taxonomy" id="1249555"/>
    <lineage>
        <taxon>Bacteria</taxon>
        <taxon>Pseudomonadati</taxon>
        <taxon>Pseudomonadota</taxon>
        <taxon>Gammaproteobacteria</taxon>
        <taxon>Alteromonadales</taxon>
        <taxon>Idiomarinaceae</taxon>
        <taxon>Aliidiomarina</taxon>
    </lineage>
</organism>
<dbReference type="RefSeq" id="WP_126777684.1">
    <property type="nucleotide sequence ID" value="NZ_PIPM01000017.1"/>
</dbReference>
<evidence type="ECO:0000313" key="2">
    <source>
        <dbReference type="Proteomes" id="UP000288405"/>
    </source>
</evidence>
<dbReference type="InterPro" id="IPR022025">
    <property type="entry name" value="Amidoligase_2"/>
</dbReference>
<sequence>MAKALMKVPQPKTADDEERRVGVEIELGDLSLDQVTEIVSAFLKSLGVETDISQKGRYERSVSGDDAGDWVIEFDYSYLKKLGREEHQEEWQKSAEKGLAWIAESVVPVEIVSPPLPLSRLEEVETLIEQLREAGAKGSSNSLAYAFGMQLNPEVPNTDATTLRNYLQAFLCAYEWLLKRIDPDISRRVSSYIDPFPKKYLEKVLHPDYDPSLEDLMTDYLRDNPTRNRALDMLPLFRHLDEKRLLKYVEDVSLVKARPTFHYRLPGCEIHRSDWGLYSVWNDWAAIEHLAESEDKRLACLERYQKERKKLLPDFGKGWRDFMDAEIMRSFEA</sequence>
<dbReference type="OrthoDB" id="5597599at2"/>
<evidence type="ECO:0000313" key="1">
    <source>
        <dbReference type="EMBL" id="RUO27962.1"/>
    </source>
</evidence>
<dbReference type="Proteomes" id="UP000288405">
    <property type="component" value="Unassembled WGS sequence"/>
</dbReference>
<proteinExistence type="predicted"/>
<keyword evidence="2" id="KW-1185">Reference proteome</keyword>
<accession>A0A432WAW4</accession>